<sequence>MSRAEANTNSPKRERIKRKKQQQGRKDHVEVCALIPVFLVSRARNLLYSHLMNSR</sequence>
<keyword evidence="3" id="KW-1185">Reference proteome</keyword>
<evidence type="ECO:0000313" key="3">
    <source>
        <dbReference type="Proteomes" id="UP000324222"/>
    </source>
</evidence>
<organism evidence="2 3">
    <name type="scientific">Portunus trituberculatus</name>
    <name type="common">Swimming crab</name>
    <name type="synonym">Neptunus trituberculatus</name>
    <dbReference type="NCBI Taxonomy" id="210409"/>
    <lineage>
        <taxon>Eukaryota</taxon>
        <taxon>Metazoa</taxon>
        <taxon>Ecdysozoa</taxon>
        <taxon>Arthropoda</taxon>
        <taxon>Crustacea</taxon>
        <taxon>Multicrustacea</taxon>
        <taxon>Malacostraca</taxon>
        <taxon>Eumalacostraca</taxon>
        <taxon>Eucarida</taxon>
        <taxon>Decapoda</taxon>
        <taxon>Pleocyemata</taxon>
        <taxon>Brachyura</taxon>
        <taxon>Eubrachyura</taxon>
        <taxon>Portunoidea</taxon>
        <taxon>Portunidae</taxon>
        <taxon>Portuninae</taxon>
        <taxon>Portunus</taxon>
    </lineage>
</organism>
<name>A0A5B7JL90_PORTR</name>
<evidence type="ECO:0000313" key="2">
    <source>
        <dbReference type="EMBL" id="MPC98821.1"/>
    </source>
</evidence>
<gene>
    <name evidence="2" type="ORF">E2C01_094204</name>
</gene>
<comment type="caution">
    <text evidence="2">The sequence shown here is derived from an EMBL/GenBank/DDBJ whole genome shotgun (WGS) entry which is preliminary data.</text>
</comment>
<evidence type="ECO:0000256" key="1">
    <source>
        <dbReference type="SAM" id="MobiDB-lite"/>
    </source>
</evidence>
<proteinExistence type="predicted"/>
<dbReference type="Proteomes" id="UP000324222">
    <property type="component" value="Unassembled WGS sequence"/>
</dbReference>
<accession>A0A5B7JL90</accession>
<feature type="region of interest" description="Disordered" evidence="1">
    <location>
        <begin position="1"/>
        <end position="27"/>
    </location>
</feature>
<protein>
    <submittedName>
        <fullName evidence="2">Uncharacterized protein</fullName>
    </submittedName>
</protein>
<dbReference type="EMBL" id="VSRR010115733">
    <property type="protein sequence ID" value="MPC98821.1"/>
    <property type="molecule type" value="Genomic_DNA"/>
</dbReference>
<feature type="compositionally biased region" description="Basic residues" evidence="1">
    <location>
        <begin position="14"/>
        <end position="23"/>
    </location>
</feature>
<reference evidence="2 3" key="1">
    <citation type="submission" date="2019-05" db="EMBL/GenBank/DDBJ databases">
        <title>Another draft genome of Portunus trituberculatus and its Hox gene families provides insights of decapod evolution.</title>
        <authorList>
            <person name="Jeong J.-H."/>
            <person name="Song I."/>
            <person name="Kim S."/>
            <person name="Choi T."/>
            <person name="Kim D."/>
            <person name="Ryu S."/>
            <person name="Kim W."/>
        </authorList>
    </citation>
    <scope>NUCLEOTIDE SEQUENCE [LARGE SCALE GENOMIC DNA]</scope>
    <source>
        <tissue evidence="2">Muscle</tissue>
    </source>
</reference>
<feature type="compositionally biased region" description="Polar residues" evidence="1">
    <location>
        <begin position="1"/>
        <end position="10"/>
    </location>
</feature>
<dbReference type="AlphaFoldDB" id="A0A5B7JL90"/>